<keyword evidence="1" id="KW-0812">Transmembrane</keyword>
<gene>
    <name evidence="2" type="ORF">BDQ12DRAFT_74082</name>
</gene>
<dbReference type="EMBL" id="ML213600">
    <property type="protein sequence ID" value="TFK39219.1"/>
    <property type="molecule type" value="Genomic_DNA"/>
</dbReference>
<dbReference type="Proteomes" id="UP000308652">
    <property type="component" value="Unassembled WGS sequence"/>
</dbReference>
<keyword evidence="1" id="KW-0472">Membrane</keyword>
<name>A0A5C3M1C2_9AGAR</name>
<feature type="transmembrane region" description="Helical" evidence="1">
    <location>
        <begin position="20"/>
        <end position="38"/>
    </location>
</feature>
<keyword evidence="1" id="KW-1133">Transmembrane helix</keyword>
<evidence type="ECO:0000256" key="1">
    <source>
        <dbReference type="SAM" id="Phobius"/>
    </source>
</evidence>
<dbReference type="AlphaFoldDB" id="A0A5C3M1C2"/>
<proteinExistence type="predicted"/>
<keyword evidence="3" id="KW-1185">Reference proteome</keyword>
<organism evidence="2 3">
    <name type="scientific">Crucibulum laeve</name>
    <dbReference type="NCBI Taxonomy" id="68775"/>
    <lineage>
        <taxon>Eukaryota</taxon>
        <taxon>Fungi</taxon>
        <taxon>Dikarya</taxon>
        <taxon>Basidiomycota</taxon>
        <taxon>Agaricomycotina</taxon>
        <taxon>Agaricomycetes</taxon>
        <taxon>Agaricomycetidae</taxon>
        <taxon>Agaricales</taxon>
        <taxon>Agaricineae</taxon>
        <taxon>Nidulariaceae</taxon>
        <taxon>Crucibulum</taxon>
    </lineage>
</organism>
<evidence type="ECO:0000313" key="3">
    <source>
        <dbReference type="Proteomes" id="UP000308652"/>
    </source>
</evidence>
<evidence type="ECO:0000313" key="2">
    <source>
        <dbReference type="EMBL" id="TFK39219.1"/>
    </source>
</evidence>
<sequence>METTMDALKKDELSVIPIPPLPIELFLAFFVAVIESTYPDMGKSKARELNARTVRHASQVCRYWRETLLNYPAIWGQVICLHLGSLRWYEELLHRSKISPIDLIEDEVIYEGQYLTSVLQHYSRIRILDLSIWEDVLIANPQLIDLCGELPLLQEFRLIGTTHLFSFWQPTDKCVASIGIAPALYKLSQCFLQFDIRTAAIQNITHLELEQTMLLPLSQYLTVLQNTKKLQVLSIIDSFHPLGPQHGSLPRVSLPCLYAITLEGCLSSCVELLSHLETHPELSLSLTCERVNYHLRSISSTSNYIHNLILHWSPDNFQPFLETKSRSNTLRIYNTGQLNPKKFPGSQGDQLLQLKLTWEPLDMISSQRDIVSPMLNALAIQPMENLQILAMNFASKLSPQLFKITKCFLSMCSSVQELAQVTTWGSDELMLILEQEPHSPRVLLPSLQKISLGQSNKRDAYKYSRLREFMTRRCICLDITFWSYKQELVEYMKAMIPNLNIVWDPNHPSSRFY</sequence>
<reference evidence="2 3" key="1">
    <citation type="journal article" date="2019" name="Nat. Ecol. Evol.">
        <title>Megaphylogeny resolves global patterns of mushroom evolution.</title>
        <authorList>
            <person name="Varga T."/>
            <person name="Krizsan K."/>
            <person name="Foldi C."/>
            <person name="Dima B."/>
            <person name="Sanchez-Garcia M."/>
            <person name="Sanchez-Ramirez S."/>
            <person name="Szollosi G.J."/>
            <person name="Szarkandi J.G."/>
            <person name="Papp V."/>
            <person name="Albert L."/>
            <person name="Andreopoulos W."/>
            <person name="Angelini C."/>
            <person name="Antonin V."/>
            <person name="Barry K.W."/>
            <person name="Bougher N.L."/>
            <person name="Buchanan P."/>
            <person name="Buyck B."/>
            <person name="Bense V."/>
            <person name="Catcheside P."/>
            <person name="Chovatia M."/>
            <person name="Cooper J."/>
            <person name="Damon W."/>
            <person name="Desjardin D."/>
            <person name="Finy P."/>
            <person name="Geml J."/>
            <person name="Haridas S."/>
            <person name="Hughes K."/>
            <person name="Justo A."/>
            <person name="Karasinski D."/>
            <person name="Kautmanova I."/>
            <person name="Kiss B."/>
            <person name="Kocsube S."/>
            <person name="Kotiranta H."/>
            <person name="LaButti K.M."/>
            <person name="Lechner B.E."/>
            <person name="Liimatainen K."/>
            <person name="Lipzen A."/>
            <person name="Lukacs Z."/>
            <person name="Mihaltcheva S."/>
            <person name="Morgado L.N."/>
            <person name="Niskanen T."/>
            <person name="Noordeloos M.E."/>
            <person name="Ohm R.A."/>
            <person name="Ortiz-Santana B."/>
            <person name="Ovrebo C."/>
            <person name="Racz N."/>
            <person name="Riley R."/>
            <person name="Savchenko A."/>
            <person name="Shiryaev A."/>
            <person name="Soop K."/>
            <person name="Spirin V."/>
            <person name="Szebenyi C."/>
            <person name="Tomsovsky M."/>
            <person name="Tulloss R.E."/>
            <person name="Uehling J."/>
            <person name="Grigoriev I.V."/>
            <person name="Vagvolgyi C."/>
            <person name="Papp T."/>
            <person name="Martin F.M."/>
            <person name="Miettinen O."/>
            <person name="Hibbett D.S."/>
            <person name="Nagy L.G."/>
        </authorList>
    </citation>
    <scope>NUCLEOTIDE SEQUENCE [LARGE SCALE GENOMIC DNA]</scope>
    <source>
        <strain evidence="2 3">CBS 166.37</strain>
    </source>
</reference>
<dbReference type="OrthoDB" id="2869585at2759"/>
<protein>
    <recommendedName>
        <fullName evidence="4">F-box domain-containing protein</fullName>
    </recommendedName>
</protein>
<accession>A0A5C3M1C2</accession>
<evidence type="ECO:0008006" key="4">
    <source>
        <dbReference type="Google" id="ProtNLM"/>
    </source>
</evidence>